<organism evidence="2 3">
    <name type="scientific">Burkholderia humptydooensis MSMB43</name>
    <dbReference type="NCBI Taxonomy" id="441157"/>
    <lineage>
        <taxon>Bacteria</taxon>
        <taxon>Pseudomonadati</taxon>
        <taxon>Pseudomonadota</taxon>
        <taxon>Betaproteobacteria</taxon>
        <taxon>Burkholderiales</taxon>
        <taxon>Burkholderiaceae</taxon>
        <taxon>Burkholderia</taxon>
        <taxon>pseudomallei group</taxon>
    </lineage>
</organism>
<feature type="region of interest" description="Disordered" evidence="1">
    <location>
        <begin position="135"/>
        <end position="157"/>
    </location>
</feature>
<evidence type="ECO:0000313" key="3">
    <source>
        <dbReference type="Proteomes" id="UP000004682"/>
    </source>
</evidence>
<dbReference type="Proteomes" id="UP000004682">
    <property type="component" value="Unassembled WGS sequence"/>
</dbReference>
<accession>A0ABN0G024</accession>
<name>A0ABN0G024_9BURK</name>
<evidence type="ECO:0000256" key="1">
    <source>
        <dbReference type="SAM" id="MobiDB-lite"/>
    </source>
</evidence>
<protein>
    <submittedName>
        <fullName evidence="2">Phage-related tail fiber protein</fullName>
    </submittedName>
</protein>
<evidence type="ECO:0000313" key="2">
    <source>
        <dbReference type="EMBL" id="EIP85597.1"/>
    </source>
</evidence>
<reference evidence="3" key="1">
    <citation type="journal article" date="2012" name="J. Bacteriol.">
        <title>Revised Genome Sequence of Burkholderia thailandensis MSMB43 with Improved Annotation.</title>
        <authorList>
            <person name="Zhuo Y."/>
            <person name="Liu L."/>
            <person name="Wang Q."/>
            <person name="Liu X."/>
            <person name="Ren B."/>
            <person name="Liu M."/>
            <person name="Ni P."/>
            <person name="Cheng Y.Q."/>
            <person name="Zhang L."/>
        </authorList>
    </citation>
    <scope>NUCLEOTIDE SEQUENCE [LARGE SCALE GENOMIC DNA]</scope>
    <source>
        <strain evidence="3">MSMB43</strain>
    </source>
</reference>
<keyword evidence="3" id="KW-1185">Reference proteome</keyword>
<gene>
    <name evidence="2" type="ORF">A33K_17655</name>
</gene>
<dbReference type="EMBL" id="JH692066">
    <property type="protein sequence ID" value="EIP85597.1"/>
    <property type="molecule type" value="Genomic_DNA"/>
</dbReference>
<sequence>MRASHVFADRTFLVDGKAVRREGALKGELKLDPGARIVLAEGSTAFPSLTFANDGAPDTGLFHIADGHFGVTSNGVQTVHFAPEGTYFDKPAFGSHPDASDRSNRFATTQWIASELASATVGQIVFEMRTAARACTASAPARPPRSRRRASRPRTRA</sequence>
<dbReference type="RefSeq" id="WP_006028573.1">
    <property type="nucleotide sequence ID" value="NZ_ABBM01000954.1"/>
</dbReference>
<feature type="compositionally biased region" description="Basic residues" evidence="1">
    <location>
        <begin position="144"/>
        <end position="157"/>
    </location>
</feature>
<proteinExistence type="predicted"/>